<dbReference type="EMBL" id="CYKH01001596">
    <property type="protein sequence ID" value="CUG87890.1"/>
    <property type="molecule type" value="Genomic_DNA"/>
</dbReference>
<evidence type="ECO:0000313" key="3">
    <source>
        <dbReference type="Proteomes" id="UP000051952"/>
    </source>
</evidence>
<proteinExistence type="predicted"/>
<gene>
    <name evidence="2" type="ORF">BSAL_12550</name>
</gene>
<dbReference type="AlphaFoldDB" id="A0A0S4JBX1"/>
<reference evidence="3" key="1">
    <citation type="submission" date="2015-09" db="EMBL/GenBank/DDBJ databases">
        <authorList>
            <consortium name="Pathogen Informatics"/>
        </authorList>
    </citation>
    <scope>NUCLEOTIDE SEQUENCE [LARGE SCALE GENOMIC DNA]</scope>
    <source>
        <strain evidence="3">Lake Konstanz</strain>
    </source>
</reference>
<accession>A0A0S4JBX1</accession>
<keyword evidence="3" id="KW-1185">Reference proteome</keyword>
<protein>
    <submittedName>
        <fullName evidence="2">Uncharacterized protein</fullName>
    </submittedName>
</protein>
<organism evidence="2 3">
    <name type="scientific">Bodo saltans</name>
    <name type="common">Flagellated protozoan</name>
    <dbReference type="NCBI Taxonomy" id="75058"/>
    <lineage>
        <taxon>Eukaryota</taxon>
        <taxon>Discoba</taxon>
        <taxon>Euglenozoa</taxon>
        <taxon>Kinetoplastea</taxon>
        <taxon>Metakinetoplastina</taxon>
        <taxon>Eubodonida</taxon>
        <taxon>Bodonidae</taxon>
        <taxon>Bodo</taxon>
    </lineage>
</organism>
<evidence type="ECO:0000256" key="1">
    <source>
        <dbReference type="SAM" id="MobiDB-lite"/>
    </source>
</evidence>
<dbReference type="VEuPathDB" id="TriTrypDB:BSAL_12550"/>
<feature type="region of interest" description="Disordered" evidence="1">
    <location>
        <begin position="235"/>
        <end position="254"/>
    </location>
</feature>
<evidence type="ECO:0000313" key="2">
    <source>
        <dbReference type="EMBL" id="CUG87890.1"/>
    </source>
</evidence>
<name>A0A0S4JBX1_BODSA</name>
<sequence>MKWRFNSESHLQRRETRVQQLNSIRSFGPSSVSRYIALNPHQPPTCPTHNGEEVTVTGLPLFRRVDQNGNYFHSVSSRTRGWNGESLSATNALAFADGSIDAPQEVPHVPSDDPQLLLLEHQEAIYRQLFLPEVDTWFTSLVEAAWDERDRLVLASAEGVQRYWIEKEEWKWRDSLELFRDKDEKRHQQLIAAQELSTVELVARSHIHQEYREAVELLLSWSIIEFQCVVCNEGNRSPPKVPTASPNTSESPARGSLDEGMNAFLFGAGESLLFVTDGESSARLHIEDGEQALRRSLQNVIESYATRTATLRRPYGYAALTLEEAETCRRRVIAGESAVVLLQALKVQETLRRREIDWCAEKHERKELVSHERASWIYCRRAECDRRLQEEAAEEVELRKFRLQALELDHHLSNQRELFDRSECDARFDIVRREARTLQLLIEDALEHQREAQVHQTRYELRQCTVVWTPETYSAVFLRETSSRGNMLRDEREDFLKLKSSEVSSYLHTHRNAAINREVAQQLQSMY</sequence>
<dbReference type="Proteomes" id="UP000051952">
    <property type="component" value="Unassembled WGS sequence"/>
</dbReference>